<reference evidence="2 3" key="1">
    <citation type="submission" date="2019-03" db="EMBL/GenBank/DDBJ databases">
        <title>Thermus tengchongensis species for the arsenic transformation mechanism.</title>
        <authorList>
            <person name="Yuan G.C."/>
        </authorList>
    </citation>
    <scope>NUCLEOTIDE SEQUENCE [LARGE SCALE GENOMIC DNA]</scope>
    <source>
        <strain evidence="2 3">15W</strain>
    </source>
</reference>
<accession>A0A4Y9F790</accession>
<evidence type="ECO:0000313" key="3">
    <source>
        <dbReference type="Proteomes" id="UP000297668"/>
    </source>
</evidence>
<protein>
    <recommendedName>
        <fullName evidence="1">Fic/DOC N-terminal domain-containing protein</fullName>
    </recommendedName>
</protein>
<dbReference type="EMBL" id="SJZF01000041">
    <property type="protein sequence ID" value="TFU25007.1"/>
    <property type="molecule type" value="Genomic_DNA"/>
</dbReference>
<proteinExistence type="predicted"/>
<sequence length="135" mass="14514">MRPEDFSPQAPGRLVDIGGAYVFVPEPLPPSLPWTPRLVGLLDRARGSLGELAGLLRTLPNPYLFIQPFVHKEAVLSCCIQARRLGYVAGVAFPGSPDAPASLPCKPSWVMHSPIWASTALSGENRGPRKSWGSA</sequence>
<gene>
    <name evidence="2" type="ORF">E0687_12960</name>
</gene>
<dbReference type="InterPro" id="IPR025758">
    <property type="entry name" value="Fic/DOC_N"/>
</dbReference>
<dbReference type="Proteomes" id="UP000297668">
    <property type="component" value="Unassembled WGS sequence"/>
</dbReference>
<dbReference type="AlphaFoldDB" id="A0A4Y9F790"/>
<evidence type="ECO:0000313" key="2">
    <source>
        <dbReference type="EMBL" id="TFU25007.1"/>
    </source>
</evidence>
<organism evidence="2 3">
    <name type="scientific">Thermus tengchongensis</name>
    <dbReference type="NCBI Taxonomy" id="1214928"/>
    <lineage>
        <taxon>Bacteria</taxon>
        <taxon>Thermotogati</taxon>
        <taxon>Deinococcota</taxon>
        <taxon>Deinococci</taxon>
        <taxon>Thermales</taxon>
        <taxon>Thermaceae</taxon>
        <taxon>Thermus</taxon>
    </lineage>
</organism>
<name>A0A4Y9F790_9DEIN</name>
<comment type="caution">
    <text evidence="2">The sequence shown here is derived from an EMBL/GenBank/DDBJ whole genome shotgun (WGS) entry which is preliminary data.</text>
</comment>
<dbReference type="RefSeq" id="WP_135261125.1">
    <property type="nucleotide sequence ID" value="NZ_SJZF01000041.1"/>
</dbReference>
<dbReference type="Pfam" id="PF13784">
    <property type="entry name" value="Fic_N"/>
    <property type="match status" value="1"/>
</dbReference>
<feature type="domain" description="Fic/DOC N-terminal" evidence="1">
    <location>
        <begin position="41"/>
        <end position="80"/>
    </location>
</feature>
<evidence type="ECO:0000259" key="1">
    <source>
        <dbReference type="Pfam" id="PF13784"/>
    </source>
</evidence>